<comment type="subcellular location">
    <subcellularLocation>
        <location evidence="1">Membrane</location>
        <topology evidence="1">Multi-pass membrane protein</topology>
    </subcellularLocation>
</comment>
<dbReference type="Gene3D" id="1.20.1250.20">
    <property type="entry name" value="MFS general substrate transporter like domains"/>
    <property type="match status" value="1"/>
</dbReference>
<name>A0A0C9WMA3_9AGAR</name>
<reference evidence="8" key="2">
    <citation type="submission" date="2015-01" db="EMBL/GenBank/DDBJ databases">
        <title>Evolutionary Origins and Diversification of the Mycorrhizal Mutualists.</title>
        <authorList>
            <consortium name="DOE Joint Genome Institute"/>
            <consortium name="Mycorrhizal Genomics Consortium"/>
            <person name="Kohler A."/>
            <person name="Kuo A."/>
            <person name="Nagy L.G."/>
            <person name="Floudas D."/>
            <person name="Copeland A."/>
            <person name="Barry K.W."/>
            <person name="Cichocki N."/>
            <person name="Veneault-Fourrey C."/>
            <person name="LaButti K."/>
            <person name="Lindquist E.A."/>
            <person name="Lipzen A."/>
            <person name="Lundell T."/>
            <person name="Morin E."/>
            <person name="Murat C."/>
            <person name="Riley R."/>
            <person name="Ohm R."/>
            <person name="Sun H."/>
            <person name="Tunlid A."/>
            <person name="Henrissat B."/>
            <person name="Grigoriev I.V."/>
            <person name="Hibbett D.S."/>
            <person name="Martin F."/>
        </authorList>
    </citation>
    <scope>NUCLEOTIDE SEQUENCE [LARGE SCALE GENOMIC DNA]</scope>
    <source>
        <strain evidence="8">LaAM-08-1</strain>
    </source>
</reference>
<evidence type="ECO:0000313" key="8">
    <source>
        <dbReference type="Proteomes" id="UP000054477"/>
    </source>
</evidence>
<feature type="transmembrane region" description="Helical" evidence="6">
    <location>
        <begin position="184"/>
        <end position="204"/>
    </location>
</feature>
<evidence type="ECO:0000256" key="5">
    <source>
        <dbReference type="ARBA" id="ARBA00023136"/>
    </source>
</evidence>
<evidence type="ECO:0000256" key="1">
    <source>
        <dbReference type="ARBA" id="ARBA00004141"/>
    </source>
</evidence>
<keyword evidence="5 6" id="KW-0472">Membrane</keyword>
<gene>
    <name evidence="7" type="ORF">K443DRAFT_223767</name>
</gene>
<keyword evidence="2" id="KW-0813">Transport</keyword>
<evidence type="ECO:0000256" key="6">
    <source>
        <dbReference type="SAM" id="Phobius"/>
    </source>
</evidence>
<dbReference type="GO" id="GO:0016020">
    <property type="term" value="C:membrane"/>
    <property type="evidence" value="ECO:0007669"/>
    <property type="project" value="UniProtKB-SubCell"/>
</dbReference>
<reference evidence="7 8" key="1">
    <citation type="submission" date="2014-04" db="EMBL/GenBank/DDBJ databases">
        <authorList>
            <consortium name="DOE Joint Genome Institute"/>
            <person name="Kuo A."/>
            <person name="Kohler A."/>
            <person name="Nagy L.G."/>
            <person name="Floudas D."/>
            <person name="Copeland A."/>
            <person name="Barry K.W."/>
            <person name="Cichocki N."/>
            <person name="Veneault-Fourrey C."/>
            <person name="LaButti K."/>
            <person name="Lindquist E.A."/>
            <person name="Lipzen A."/>
            <person name="Lundell T."/>
            <person name="Morin E."/>
            <person name="Murat C."/>
            <person name="Sun H."/>
            <person name="Tunlid A."/>
            <person name="Henrissat B."/>
            <person name="Grigoriev I.V."/>
            <person name="Hibbett D.S."/>
            <person name="Martin F."/>
            <person name="Nordberg H.P."/>
            <person name="Cantor M.N."/>
            <person name="Hua S.X."/>
        </authorList>
    </citation>
    <scope>NUCLEOTIDE SEQUENCE [LARGE SCALE GENOMIC DNA]</scope>
    <source>
        <strain evidence="7 8">LaAM-08-1</strain>
    </source>
</reference>
<evidence type="ECO:0000313" key="7">
    <source>
        <dbReference type="EMBL" id="KIJ97969.1"/>
    </source>
</evidence>
<sequence length="211" mass="22934">MGHGRDKDAVEVIHKVAKYNGKVSEFTLEELREVEKIGSGNESKKIGTNVKAALQRKFINFDIKPLSATRKLAWSTSLLIIIWDTIPSSPTGKFGRLTSSLRFSISILNASFVSRGANVGDGSMYITYGNQVILAICGIPGSLLVGYLVEITLLGRRGTLSISAILTGVFILASTTARRSNSLLGWNCAYSFTSNIMYGVLYAMTPELFPT</sequence>
<dbReference type="EMBL" id="KN838679">
    <property type="protein sequence ID" value="KIJ97969.1"/>
    <property type="molecule type" value="Genomic_DNA"/>
</dbReference>
<keyword evidence="3 6" id="KW-0812">Transmembrane</keyword>
<keyword evidence="8" id="KW-1185">Reference proteome</keyword>
<dbReference type="HOGENOM" id="CLU_001265_52_0_1"/>
<dbReference type="PANTHER" id="PTHR23511">
    <property type="entry name" value="SYNAPTIC VESICLE GLYCOPROTEIN 2"/>
    <property type="match status" value="1"/>
</dbReference>
<dbReference type="SUPFAM" id="SSF103473">
    <property type="entry name" value="MFS general substrate transporter"/>
    <property type="match status" value="1"/>
</dbReference>
<feature type="transmembrane region" description="Helical" evidence="6">
    <location>
        <begin position="160"/>
        <end position="177"/>
    </location>
</feature>
<organism evidence="7 8">
    <name type="scientific">Laccaria amethystina LaAM-08-1</name>
    <dbReference type="NCBI Taxonomy" id="1095629"/>
    <lineage>
        <taxon>Eukaryota</taxon>
        <taxon>Fungi</taxon>
        <taxon>Dikarya</taxon>
        <taxon>Basidiomycota</taxon>
        <taxon>Agaricomycotina</taxon>
        <taxon>Agaricomycetes</taxon>
        <taxon>Agaricomycetidae</taxon>
        <taxon>Agaricales</taxon>
        <taxon>Agaricineae</taxon>
        <taxon>Hydnangiaceae</taxon>
        <taxon>Laccaria</taxon>
    </lineage>
</organism>
<evidence type="ECO:0000256" key="4">
    <source>
        <dbReference type="ARBA" id="ARBA00022989"/>
    </source>
</evidence>
<dbReference type="OrthoDB" id="3936150at2759"/>
<protein>
    <recommendedName>
        <fullName evidence="9">Major facilitator superfamily (MFS) profile domain-containing protein</fullName>
    </recommendedName>
</protein>
<keyword evidence="4 6" id="KW-1133">Transmembrane helix</keyword>
<proteinExistence type="predicted"/>
<dbReference type="Proteomes" id="UP000054477">
    <property type="component" value="Unassembled WGS sequence"/>
</dbReference>
<accession>A0A0C9WMA3</accession>
<dbReference type="InterPro" id="IPR036259">
    <property type="entry name" value="MFS_trans_sf"/>
</dbReference>
<feature type="transmembrane region" description="Helical" evidence="6">
    <location>
        <begin position="132"/>
        <end position="154"/>
    </location>
</feature>
<evidence type="ECO:0008006" key="9">
    <source>
        <dbReference type="Google" id="ProtNLM"/>
    </source>
</evidence>
<dbReference type="PANTHER" id="PTHR23511:SF12">
    <property type="entry name" value="TRANSPORTER, PUTATIVE (AFU_ORTHOLOGUE AFUA_7G01740)-RELATED"/>
    <property type="match status" value="1"/>
</dbReference>
<evidence type="ECO:0000256" key="2">
    <source>
        <dbReference type="ARBA" id="ARBA00022448"/>
    </source>
</evidence>
<evidence type="ECO:0000256" key="3">
    <source>
        <dbReference type="ARBA" id="ARBA00022692"/>
    </source>
</evidence>
<dbReference type="AlphaFoldDB" id="A0A0C9WMA3"/>